<accession>A0AA86VGD6</accession>
<sequence>MIHAIQPSTAIMALAIAADADAVHTKELEVDTPEMKFEKVGKYIWWNVAVEKERWSIGEGGFVPGQEHCVGEGTKMVSQCPSGGHCQKDTVPPLPSSPLQSLVHSFIAPAKF</sequence>
<proteinExistence type="predicted"/>
<keyword evidence="2" id="KW-1185">Reference proteome</keyword>
<evidence type="ECO:0000313" key="2">
    <source>
        <dbReference type="Proteomes" id="UP001189624"/>
    </source>
</evidence>
<reference evidence="1" key="1">
    <citation type="submission" date="2023-10" db="EMBL/GenBank/DDBJ databases">
        <authorList>
            <person name="Domelevo Entfellner J.-B."/>
        </authorList>
    </citation>
    <scope>NUCLEOTIDE SEQUENCE</scope>
</reference>
<organism evidence="1 2">
    <name type="scientific">Sphenostylis stenocarpa</name>
    <dbReference type="NCBI Taxonomy" id="92480"/>
    <lineage>
        <taxon>Eukaryota</taxon>
        <taxon>Viridiplantae</taxon>
        <taxon>Streptophyta</taxon>
        <taxon>Embryophyta</taxon>
        <taxon>Tracheophyta</taxon>
        <taxon>Spermatophyta</taxon>
        <taxon>Magnoliopsida</taxon>
        <taxon>eudicotyledons</taxon>
        <taxon>Gunneridae</taxon>
        <taxon>Pentapetalae</taxon>
        <taxon>rosids</taxon>
        <taxon>fabids</taxon>
        <taxon>Fabales</taxon>
        <taxon>Fabaceae</taxon>
        <taxon>Papilionoideae</taxon>
        <taxon>50 kb inversion clade</taxon>
        <taxon>NPAAA clade</taxon>
        <taxon>indigoferoid/millettioid clade</taxon>
        <taxon>Phaseoleae</taxon>
        <taxon>Sphenostylis</taxon>
    </lineage>
</organism>
<protein>
    <submittedName>
        <fullName evidence="1">Uncharacterized protein</fullName>
    </submittedName>
</protein>
<dbReference type="Proteomes" id="UP001189624">
    <property type="component" value="Chromosome 4"/>
</dbReference>
<evidence type="ECO:0000313" key="1">
    <source>
        <dbReference type="EMBL" id="CAJ1950743.1"/>
    </source>
</evidence>
<dbReference type="AlphaFoldDB" id="A0AA86VGD6"/>
<name>A0AA86VGD6_9FABA</name>
<dbReference type="Gramene" id="rna-AYBTSS11_LOCUS14414">
    <property type="protein sequence ID" value="CAJ1950743.1"/>
    <property type="gene ID" value="gene-AYBTSS11_LOCUS14414"/>
</dbReference>
<gene>
    <name evidence="1" type="ORF">AYBTSS11_LOCUS14414</name>
</gene>
<dbReference type="EMBL" id="OY731401">
    <property type="protein sequence ID" value="CAJ1950743.1"/>
    <property type="molecule type" value="Genomic_DNA"/>
</dbReference>